<feature type="transmembrane region" description="Helical" evidence="3">
    <location>
        <begin position="166"/>
        <end position="186"/>
    </location>
</feature>
<gene>
    <name evidence="5" type="ORF">SAMN05421780_101137</name>
</gene>
<sequence length="434" mass="49235">MFKKLFYAGTQPHYSESLNEKIVLTNQVAIALCVIPPVFLAVAWIYMPVLSFLPIASLIILTGSVALNHFGFHTLPRILVSIMPTVCAGTFYVAASQNENEVFLGFYLMIYSFFTLPFLFFELEDTWELVFTIGVCAVFNIGLPYWNELITFDVDSSILSSSVINTISVVLAVGVVSLSMVIFKLIEGKNNNKVQKLLDESELKNKGIEKTNQEMNALLKEMELARKDAEMRNKIATTTSDFNALIRQNQGREEAFDWMISFLVKSVNASQGGIYLFNKKTESLSLKACYAYNRKKHVEKTIRSGEGLLGACFLEKDIIYLKEIPKEYLNITSGLGEAPPRNLIIVPMIYNENCEGVIEIASFYLFSDYDKDLLLKCGEILAANVFSDNINRETRMLLEQSQKQAEDLRAREEELRQAMEEMEASRENYERLSN</sequence>
<feature type="domain" description="GAF" evidence="4">
    <location>
        <begin position="253"/>
        <end position="374"/>
    </location>
</feature>
<feature type="transmembrane region" description="Helical" evidence="3">
    <location>
        <begin position="52"/>
        <end position="71"/>
    </location>
</feature>
<dbReference type="OrthoDB" id="1109395at2"/>
<proteinExistence type="predicted"/>
<dbReference type="SUPFAM" id="SSF55781">
    <property type="entry name" value="GAF domain-like"/>
    <property type="match status" value="1"/>
</dbReference>
<dbReference type="InterPro" id="IPR029016">
    <property type="entry name" value="GAF-like_dom_sf"/>
</dbReference>
<dbReference type="Gene3D" id="3.30.450.40">
    <property type="match status" value="1"/>
</dbReference>
<reference evidence="5 6" key="1">
    <citation type="submission" date="2016-10" db="EMBL/GenBank/DDBJ databases">
        <authorList>
            <person name="de Groot N.N."/>
        </authorList>
    </citation>
    <scope>NUCLEOTIDE SEQUENCE [LARGE SCALE GENOMIC DNA]</scope>
    <source>
        <strain evidence="5 6">DSM 6793</strain>
    </source>
</reference>
<keyword evidence="3" id="KW-1133">Transmembrane helix</keyword>
<evidence type="ECO:0000313" key="6">
    <source>
        <dbReference type="Proteomes" id="UP000199514"/>
    </source>
</evidence>
<dbReference type="Pfam" id="PF13185">
    <property type="entry name" value="GAF_2"/>
    <property type="match status" value="1"/>
</dbReference>
<feature type="region of interest" description="Disordered" evidence="2">
    <location>
        <begin position="408"/>
        <end position="434"/>
    </location>
</feature>
<accession>A0A1I1DIG4</accession>
<keyword evidence="3" id="KW-0812">Transmembrane</keyword>
<keyword evidence="6" id="KW-1185">Reference proteome</keyword>
<dbReference type="RefSeq" id="WP_091505759.1">
    <property type="nucleotide sequence ID" value="NZ_FOLE01000001.1"/>
</dbReference>
<evidence type="ECO:0000313" key="5">
    <source>
        <dbReference type="EMBL" id="SFB72858.1"/>
    </source>
</evidence>
<dbReference type="AlphaFoldDB" id="A0A1I1DIG4"/>
<dbReference type="STRING" id="927664.SAMN05421780_101137"/>
<protein>
    <submittedName>
        <fullName evidence="5">Methyl-accepting chemotaxis protein</fullName>
    </submittedName>
</protein>
<dbReference type="Proteomes" id="UP000199514">
    <property type="component" value="Unassembled WGS sequence"/>
</dbReference>
<dbReference type="EMBL" id="FOLE01000001">
    <property type="protein sequence ID" value="SFB72858.1"/>
    <property type="molecule type" value="Genomic_DNA"/>
</dbReference>
<dbReference type="InterPro" id="IPR003018">
    <property type="entry name" value="GAF"/>
</dbReference>
<feature type="coiled-coil region" evidence="1">
    <location>
        <begin position="198"/>
        <end position="232"/>
    </location>
</feature>
<feature type="transmembrane region" description="Helical" evidence="3">
    <location>
        <begin position="102"/>
        <end position="120"/>
    </location>
</feature>
<organism evidence="5 6">
    <name type="scientific">Flexibacter flexilis DSM 6793</name>
    <dbReference type="NCBI Taxonomy" id="927664"/>
    <lineage>
        <taxon>Bacteria</taxon>
        <taxon>Pseudomonadati</taxon>
        <taxon>Bacteroidota</taxon>
        <taxon>Cytophagia</taxon>
        <taxon>Cytophagales</taxon>
        <taxon>Flexibacteraceae</taxon>
        <taxon>Flexibacter</taxon>
    </lineage>
</organism>
<keyword evidence="3" id="KW-0472">Membrane</keyword>
<feature type="transmembrane region" description="Helical" evidence="3">
    <location>
        <begin position="78"/>
        <end position="96"/>
    </location>
</feature>
<evidence type="ECO:0000256" key="3">
    <source>
        <dbReference type="SAM" id="Phobius"/>
    </source>
</evidence>
<feature type="transmembrane region" description="Helical" evidence="3">
    <location>
        <begin position="127"/>
        <end position="146"/>
    </location>
</feature>
<keyword evidence="1" id="KW-0175">Coiled coil</keyword>
<evidence type="ECO:0000256" key="1">
    <source>
        <dbReference type="SAM" id="Coils"/>
    </source>
</evidence>
<evidence type="ECO:0000259" key="4">
    <source>
        <dbReference type="Pfam" id="PF13185"/>
    </source>
</evidence>
<feature type="transmembrane region" description="Helical" evidence="3">
    <location>
        <begin position="28"/>
        <end position="46"/>
    </location>
</feature>
<evidence type="ECO:0000256" key="2">
    <source>
        <dbReference type="SAM" id="MobiDB-lite"/>
    </source>
</evidence>
<name>A0A1I1DIG4_9BACT</name>